<gene>
    <name evidence="2" type="ORF">SAMN05660330_01087</name>
</gene>
<dbReference type="AlphaFoldDB" id="A0A1H0MKN6"/>
<dbReference type="Proteomes" id="UP000199073">
    <property type="component" value="Unassembled WGS sequence"/>
</dbReference>
<name>A0A1H0MKN6_9BACT</name>
<accession>A0A1H0MKN6</accession>
<protein>
    <submittedName>
        <fullName evidence="2">Uncharacterized protein</fullName>
    </submittedName>
</protein>
<keyword evidence="3" id="KW-1185">Reference proteome</keyword>
<feature type="compositionally biased region" description="Polar residues" evidence="1">
    <location>
        <begin position="1"/>
        <end position="11"/>
    </location>
</feature>
<reference evidence="2 3" key="1">
    <citation type="submission" date="2016-10" db="EMBL/GenBank/DDBJ databases">
        <authorList>
            <person name="de Groot N.N."/>
        </authorList>
    </citation>
    <scope>NUCLEOTIDE SEQUENCE [LARGE SCALE GENOMIC DNA]</scope>
    <source>
        <strain evidence="2 3">DSM 12130</strain>
    </source>
</reference>
<evidence type="ECO:0000256" key="1">
    <source>
        <dbReference type="SAM" id="MobiDB-lite"/>
    </source>
</evidence>
<dbReference type="STRING" id="91360.SAMN05660330_01087"/>
<sequence>MLHNYSRSTRAAGSPDTGKQSCIEKTDTNNHFFAACRLGAANK</sequence>
<dbReference type="EMBL" id="FNJI01000006">
    <property type="protein sequence ID" value="SDO80875.1"/>
    <property type="molecule type" value="Genomic_DNA"/>
</dbReference>
<feature type="region of interest" description="Disordered" evidence="1">
    <location>
        <begin position="1"/>
        <end position="23"/>
    </location>
</feature>
<evidence type="ECO:0000313" key="3">
    <source>
        <dbReference type="Proteomes" id="UP000199073"/>
    </source>
</evidence>
<proteinExistence type="predicted"/>
<organism evidence="2 3">
    <name type="scientific">Desulforhopalus singaporensis</name>
    <dbReference type="NCBI Taxonomy" id="91360"/>
    <lineage>
        <taxon>Bacteria</taxon>
        <taxon>Pseudomonadati</taxon>
        <taxon>Thermodesulfobacteriota</taxon>
        <taxon>Desulfobulbia</taxon>
        <taxon>Desulfobulbales</taxon>
        <taxon>Desulfocapsaceae</taxon>
        <taxon>Desulforhopalus</taxon>
    </lineage>
</organism>
<evidence type="ECO:0000313" key="2">
    <source>
        <dbReference type="EMBL" id="SDO80875.1"/>
    </source>
</evidence>